<name>A0A9D1LTG2_9FIRM</name>
<protein>
    <submittedName>
        <fullName evidence="1">Phage tail protein I</fullName>
    </submittedName>
</protein>
<accession>A0A9D1LTG2</accession>
<comment type="caution">
    <text evidence="1">The sequence shown here is derived from an EMBL/GenBank/DDBJ whole genome shotgun (WGS) entry which is preliminary data.</text>
</comment>
<dbReference type="EMBL" id="DVNK01000062">
    <property type="protein sequence ID" value="HIU47610.1"/>
    <property type="molecule type" value="Genomic_DNA"/>
</dbReference>
<dbReference type="NCBIfam" id="TIGR01634">
    <property type="entry name" value="tail_P2_I"/>
    <property type="match status" value="1"/>
</dbReference>
<gene>
    <name evidence="1" type="ORF">IAC59_10210</name>
</gene>
<organism evidence="1 2">
    <name type="scientific">Candidatus Fimadaptatus faecigallinarum</name>
    <dbReference type="NCBI Taxonomy" id="2840814"/>
    <lineage>
        <taxon>Bacteria</taxon>
        <taxon>Bacillati</taxon>
        <taxon>Bacillota</taxon>
        <taxon>Clostridia</taxon>
        <taxon>Eubacteriales</taxon>
        <taxon>Candidatus Fimadaptatus</taxon>
    </lineage>
</organism>
<dbReference type="Proteomes" id="UP000824123">
    <property type="component" value="Unassembled WGS sequence"/>
</dbReference>
<dbReference type="InterPro" id="IPR006521">
    <property type="entry name" value="Tail_protein_I"/>
</dbReference>
<evidence type="ECO:0000313" key="1">
    <source>
        <dbReference type="EMBL" id="HIU47610.1"/>
    </source>
</evidence>
<sequence>MTIDGIRLLELLPEFMRGDVTARAYAAALDGLLSYAGAGSARIDLSALDELPERVLDSLAWQNMITWYDYRASIEVKRALIRNAGAVHALRGTPRAVQQVMSDMLGNTARLTEWYDYGGEPYHFRAVSGGEIIGAQERTRLLAAIDEVKNVRSVMDEIIWAFVGEGTGYIAAGAQLALRLEGEGEVI</sequence>
<reference evidence="1" key="2">
    <citation type="journal article" date="2021" name="PeerJ">
        <title>Extensive microbial diversity within the chicken gut microbiome revealed by metagenomics and culture.</title>
        <authorList>
            <person name="Gilroy R."/>
            <person name="Ravi A."/>
            <person name="Getino M."/>
            <person name="Pursley I."/>
            <person name="Horton D.L."/>
            <person name="Alikhan N.F."/>
            <person name="Baker D."/>
            <person name="Gharbi K."/>
            <person name="Hall N."/>
            <person name="Watson M."/>
            <person name="Adriaenssens E.M."/>
            <person name="Foster-Nyarko E."/>
            <person name="Jarju S."/>
            <person name="Secka A."/>
            <person name="Antonio M."/>
            <person name="Oren A."/>
            <person name="Chaudhuri R.R."/>
            <person name="La Ragione R."/>
            <person name="Hildebrand F."/>
            <person name="Pallen M.J."/>
        </authorList>
    </citation>
    <scope>NUCLEOTIDE SEQUENCE</scope>
    <source>
        <strain evidence="1">ChiSxjej2B14-8506</strain>
    </source>
</reference>
<proteinExistence type="predicted"/>
<evidence type="ECO:0000313" key="2">
    <source>
        <dbReference type="Proteomes" id="UP000824123"/>
    </source>
</evidence>
<dbReference type="AlphaFoldDB" id="A0A9D1LTG2"/>
<dbReference type="Pfam" id="PF09684">
    <property type="entry name" value="Tail_P2_I"/>
    <property type="match status" value="1"/>
</dbReference>
<reference evidence="1" key="1">
    <citation type="submission" date="2020-10" db="EMBL/GenBank/DDBJ databases">
        <authorList>
            <person name="Gilroy R."/>
        </authorList>
    </citation>
    <scope>NUCLEOTIDE SEQUENCE</scope>
    <source>
        <strain evidence="1">ChiSxjej2B14-8506</strain>
    </source>
</reference>